<name>Q1YEQ2_AURMS</name>
<evidence type="ECO:0000313" key="3">
    <source>
        <dbReference type="Proteomes" id="UP000000321"/>
    </source>
</evidence>
<protein>
    <submittedName>
        <fullName evidence="2">Uncharacterized protein</fullName>
    </submittedName>
</protein>
<feature type="region of interest" description="Disordered" evidence="1">
    <location>
        <begin position="1"/>
        <end position="33"/>
    </location>
</feature>
<feature type="compositionally biased region" description="Basic residues" evidence="1">
    <location>
        <begin position="70"/>
        <end position="79"/>
    </location>
</feature>
<feature type="region of interest" description="Disordered" evidence="1">
    <location>
        <begin position="60"/>
        <end position="124"/>
    </location>
</feature>
<dbReference type="BioCyc" id="AURANTIMONAS:SI859A1_03481-MONOMER"/>
<gene>
    <name evidence="2" type="ORF">SI859A1_03481</name>
</gene>
<comment type="caution">
    <text evidence="2">The sequence shown here is derived from an EMBL/GenBank/DDBJ whole genome shotgun (WGS) entry which is preliminary data.</text>
</comment>
<evidence type="ECO:0000313" key="2">
    <source>
        <dbReference type="EMBL" id="EAS48843.1"/>
    </source>
</evidence>
<dbReference type="EMBL" id="AAPJ01000007">
    <property type="protein sequence ID" value="EAS48843.1"/>
    <property type="molecule type" value="Genomic_DNA"/>
</dbReference>
<organism evidence="2 3">
    <name type="scientific">Aurantimonas manganoxydans (strain ATCC BAA-1229 / DSM 21871 / SI85-9A1)</name>
    <dbReference type="NCBI Taxonomy" id="287752"/>
    <lineage>
        <taxon>Bacteria</taxon>
        <taxon>Pseudomonadati</taxon>
        <taxon>Pseudomonadota</taxon>
        <taxon>Alphaproteobacteria</taxon>
        <taxon>Hyphomicrobiales</taxon>
        <taxon>Aurantimonadaceae</taxon>
        <taxon>Aurantimonas</taxon>
    </lineage>
</organism>
<dbReference type="HOGENOM" id="CLU_2001277_0_0_5"/>
<proteinExistence type="predicted"/>
<accession>Q1YEQ2</accession>
<sequence>MSGTGSRNAQRAASDRRRVTRRKTSAAAPARIRRTNCQTATMATTMAFWPSGAAKCSAWASSAAPPAAQIRRRPRRTPRNRPDVAKTSPARPATGAMQAASISTLNPMSDAMVRAPATRNSPVR</sequence>
<evidence type="ECO:0000256" key="1">
    <source>
        <dbReference type="SAM" id="MobiDB-lite"/>
    </source>
</evidence>
<reference evidence="2 3" key="1">
    <citation type="journal article" date="2008" name="Appl. Environ. Microbiol.">
        <title>Genomic insights into Mn(II) oxidation by the marine alphaproteobacterium Aurantimonas sp. strain SI85-9A1.</title>
        <authorList>
            <person name="Dick G.J."/>
            <person name="Podell S."/>
            <person name="Johnson H.A."/>
            <person name="Rivera-Espinoza Y."/>
            <person name="Bernier-Latmani R."/>
            <person name="McCarthy J.K."/>
            <person name="Torpey J.W."/>
            <person name="Clement B.G."/>
            <person name="Gaasterland T."/>
            <person name="Tebo B.M."/>
        </authorList>
    </citation>
    <scope>NUCLEOTIDE SEQUENCE [LARGE SCALE GENOMIC DNA]</scope>
    <source>
        <strain evidence="2 3">SI85-9A1</strain>
    </source>
</reference>
<keyword evidence="3" id="KW-1185">Reference proteome</keyword>
<dbReference type="AlphaFoldDB" id="Q1YEQ2"/>
<feature type="compositionally biased region" description="Low complexity" evidence="1">
    <location>
        <begin position="60"/>
        <end position="69"/>
    </location>
</feature>
<dbReference type="Proteomes" id="UP000000321">
    <property type="component" value="Unassembled WGS sequence"/>
</dbReference>